<feature type="region of interest" description="Disordered" evidence="1">
    <location>
        <begin position="236"/>
        <end position="278"/>
    </location>
</feature>
<reference evidence="3 4" key="1">
    <citation type="journal article" date="2014" name="Genome Announc.">
        <title>Trypanosoma cruzi Clone Dm28c Draft Genome Sequence.</title>
        <authorList>
            <person name="Grisard E.C."/>
            <person name="Teixeira S.M."/>
            <person name="de Almeida L.G."/>
            <person name="Stoco P.H."/>
            <person name="Gerber A.L."/>
            <person name="Talavera-Lopez C."/>
            <person name="Lima O.C."/>
            <person name="Andersson B."/>
            <person name="de Vasconcelos A.T."/>
        </authorList>
    </citation>
    <scope>NUCLEOTIDE SEQUENCE [LARGE SCALE GENOMIC DNA]</scope>
    <source>
        <strain evidence="3 4">Dm28c</strain>
    </source>
</reference>
<accession>V5BJJ9</accession>
<dbReference type="AlphaFoldDB" id="V5BJJ9"/>
<dbReference type="VEuPathDB" id="TriTrypDB:TCDM_07248"/>
<feature type="chain" id="PRO_5004731031" evidence="2">
    <location>
        <begin position="22"/>
        <end position="344"/>
    </location>
</feature>
<feature type="compositionally biased region" description="Basic and acidic residues" evidence="1">
    <location>
        <begin position="98"/>
        <end position="109"/>
    </location>
</feature>
<feature type="signal peptide" evidence="2">
    <location>
        <begin position="1"/>
        <end position="21"/>
    </location>
</feature>
<evidence type="ECO:0000313" key="3">
    <source>
        <dbReference type="EMBL" id="ESS64643.1"/>
    </source>
</evidence>
<dbReference type="EMBL" id="AYLP01000084">
    <property type="protein sequence ID" value="ESS64643.1"/>
    <property type="molecule type" value="Genomic_DNA"/>
</dbReference>
<comment type="caution">
    <text evidence="3">The sequence shown here is derived from an EMBL/GenBank/DDBJ whole genome shotgun (WGS) entry which is preliminary data.</text>
</comment>
<proteinExistence type="predicted"/>
<evidence type="ECO:0000313" key="4">
    <source>
        <dbReference type="Proteomes" id="UP000017861"/>
    </source>
</evidence>
<keyword evidence="2" id="KW-0732">Signal</keyword>
<gene>
    <name evidence="3" type="ORF">TCDM_07248</name>
</gene>
<evidence type="ECO:0000256" key="2">
    <source>
        <dbReference type="SAM" id="SignalP"/>
    </source>
</evidence>
<feature type="region of interest" description="Disordered" evidence="1">
    <location>
        <begin position="305"/>
        <end position="328"/>
    </location>
</feature>
<protein>
    <submittedName>
        <fullName evidence="3">Uncharacterized protein</fullName>
    </submittedName>
</protein>
<dbReference type="Proteomes" id="UP000017861">
    <property type="component" value="Unassembled WGS sequence"/>
</dbReference>
<evidence type="ECO:0000256" key="1">
    <source>
        <dbReference type="SAM" id="MobiDB-lite"/>
    </source>
</evidence>
<organism evidence="3 4">
    <name type="scientific">Trypanosoma cruzi Dm28c</name>
    <dbReference type="NCBI Taxonomy" id="1416333"/>
    <lineage>
        <taxon>Eukaryota</taxon>
        <taxon>Discoba</taxon>
        <taxon>Euglenozoa</taxon>
        <taxon>Kinetoplastea</taxon>
        <taxon>Metakinetoplastina</taxon>
        <taxon>Trypanosomatida</taxon>
        <taxon>Trypanosomatidae</taxon>
        <taxon>Trypanosoma</taxon>
        <taxon>Schizotrypanum</taxon>
    </lineage>
</organism>
<dbReference type="OrthoDB" id="273050at2759"/>
<feature type="region of interest" description="Disordered" evidence="1">
    <location>
        <begin position="98"/>
        <end position="122"/>
    </location>
</feature>
<name>V5BJJ9_TRYCR</name>
<sequence length="344" mass="38832">MGCFLAFFSCLFTSLLPLVLAALYICGESAEMVRYGGPRFEFFFTHQFLNNEEAIRKEDAQRVAFILRRREQQKAAQAECEAKKRREEEEQKRAALEAEEARREAERRLESKRRLRSEKQRRLKELSTPVVHGGPLYSRGTYGRVIYPSARGVPLPQGRAGAAYVPGVDRHRIVPPPPAADAHPPWISSGTAWMLKSAEEKEEKRYFLAPSKRDPETLRETKQSIDAIERHYTSQFKKDGTGAQEESAAADALQPPAVSVDVPRKSKRPPSVFSHASSNEPITALGTQHMETISTKEDVQNHLSRYGGILSPPRPAARPPTPFENMKASELTVRLVRMQQRLGR</sequence>
<feature type="compositionally biased region" description="Pro residues" evidence="1">
    <location>
        <begin position="312"/>
        <end position="322"/>
    </location>
</feature>